<dbReference type="SFLD" id="SFLDS00019">
    <property type="entry name" value="Glutathione_Transferase_(cytos"/>
    <property type="match status" value="1"/>
</dbReference>
<evidence type="ECO:0000259" key="2">
    <source>
        <dbReference type="PROSITE" id="PS50404"/>
    </source>
</evidence>
<dbReference type="EC" id="5.2.1.2" evidence="4"/>
<evidence type="ECO:0000313" key="4">
    <source>
        <dbReference type="EMBL" id="MDT0683199.1"/>
    </source>
</evidence>
<comment type="caution">
    <text evidence="4">The sequence shown here is derived from an EMBL/GenBank/DDBJ whole genome shotgun (WGS) entry which is preliminary data.</text>
</comment>
<dbReference type="InterPro" id="IPR010987">
    <property type="entry name" value="Glutathione-S-Trfase_C-like"/>
</dbReference>
<evidence type="ECO:0000313" key="5">
    <source>
        <dbReference type="Proteomes" id="UP001265259"/>
    </source>
</evidence>
<organism evidence="4 5">
    <name type="scientific">Tropicimonas omnivorans</name>
    <dbReference type="NCBI Taxonomy" id="3075590"/>
    <lineage>
        <taxon>Bacteria</taxon>
        <taxon>Pseudomonadati</taxon>
        <taxon>Pseudomonadota</taxon>
        <taxon>Alphaproteobacteria</taxon>
        <taxon>Rhodobacterales</taxon>
        <taxon>Roseobacteraceae</taxon>
        <taxon>Tropicimonas</taxon>
    </lineage>
</organism>
<dbReference type="CDD" id="cd03191">
    <property type="entry name" value="GST_C_Zeta"/>
    <property type="match status" value="1"/>
</dbReference>
<name>A0ABU3DHL1_9RHOB</name>
<dbReference type="Proteomes" id="UP001265259">
    <property type="component" value="Unassembled WGS sequence"/>
</dbReference>
<feature type="domain" description="GST C-terminal" evidence="3">
    <location>
        <begin position="86"/>
        <end position="216"/>
    </location>
</feature>
<evidence type="ECO:0000259" key="3">
    <source>
        <dbReference type="PROSITE" id="PS50405"/>
    </source>
</evidence>
<dbReference type="InterPro" id="IPR004045">
    <property type="entry name" value="Glutathione_S-Trfase_N"/>
</dbReference>
<dbReference type="Pfam" id="PF02798">
    <property type="entry name" value="GST_N"/>
    <property type="match status" value="1"/>
</dbReference>
<dbReference type="NCBIfam" id="TIGR01262">
    <property type="entry name" value="maiA"/>
    <property type="match status" value="1"/>
</dbReference>
<dbReference type="InterPro" id="IPR040079">
    <property type="entry name" value="Glutathione_S-Trfase"/>
</dbReference>
<dbReference type="SFLD" id="SFLDG00358">
    <property type="entry name" value="Main_(cytGST)"/>
    <property type="match status" value="1"/>
</dbReference>
<proteinExistence type="inferred from homology"/>
<comment type="similarity">
    <text evidence="1">Belongs to the GST superfamily. Zeta family.</text>
</comment>
<dbReference type="PROSITE" id="PS50405">
    <property type="entry name" value="GST_CTER"/>
    <property type="match status" value="1"/>
</dbReference>
<dbReference type="InterPro" id="IPR034333">
    <property type="entry name" value="GST_Zeta_N"/>
</dbReference>
<dbReference type="SUPFAM" id="SSF47616">
    <property type="entry name" value="GST C-terminal domain-like"/>
    <property type="match status" value="1"/>
</dbReference>
<evidence type="ECO:0000256" key="1">
    <source>
        <dbReference type="ARBA" id="ARBA00010007"/>
    </source>
</evidence>
<keyword evidence="4" id="KW-0413">Isomerase</keyword>
<feature type="domain" description="GST N-terminal" evidence="2">
    <location>
        <begin position="1"/>
        <end position="82"/>
    </location>
</feature>
<dbReference type="Gene3D" id="1.20.1050.10">
    <property type="match status" value="1"/>
</dbReference>
<keyword evidence="5" id="KW-1185">Reference proteome</keyword>
<dbReference type="SUPFAM" id="SSF52833">
    <property type="entry name" value="Thioredoxin-like"/>
    <property type="match status" value="1"/>
</dbReference>
<dbReference type="Gene3D" id="3.40.30.10">
    <property type="entry name" value="Glutaredoxin"/>
    <property type="match status" value="1"/>
</dbReference>
<dbReference type="InterPro" id="IPR036282">
    <property type="entry name" value="Glutathione-S-Trfase_C_sf"/>
</dbReference>
<dbReference type="EMBL" id="JAVRHL010000003">
    <property type="protein sequence ID" value="MDT0683199.1"/>
    <property type="molecule type" value="Genomic_DNA"/>
</dbReference>
<dbReference type="CDD" id="cd03042">
    <property type="entry name" value="GST_N_Zeta"/>
    <property type="match status" value="1"/>
</dbReference>
<sequence length="226" mass="24565">MSAVLHDYWRSSASYRVRIALNLAGIAYETVPVDLLANVQRSRDHLTRNPQGFVPVLEIDGLRLTQSLAIVEYLSETRGLGLVPADAPGRARVRAIALAIAADTHPVCNLSVLEEVLRNGPADEQEARRVHWMRHFIRRGLVAVEALLEGPRTGRFCHGDAVSLADLCLVPQVYNAERWGAPIADLPRIARIAGAARELDAVRVAAPEAVRPATQPQGAGGLSVRK</sequence>
<dbReference type="RefSeq" id="WP_311691527.1">
    <property type="nucleotide sequence ID" value="NZ_JAVRHL010000003.1"/>
</dbReference>
<dbReference type="PANTHER" id="PTHR42673:SF4">
    <property type="entry name" value="MALEYLACETOACETATE ISOMERASE"/>
    <property type="match status" value="1"/>
</dbReference>
<dbReference type="InterPro" id="IPR034330">
    <property type="entry name" value="GST_Zeta_C"/>
</dbReference>
<accession>A0ABU3DHL1</accession>
<reference evidence="4 5" key="1">
    <citation type="submission" date="2023-09" db="EMBL/GenBank/DDBJ databases">
        <authorList>
            <person name="Rey-Velasco X."/>
        </authorList>
    </citation>
    <scope>NUCLEOTIDE SEQUENCE [LARGE SCALE GENOMIC DNA]</scope>
    <source>
        <strain evidence="4 5">F158</strain>
    </source>
</reference>
<dbReference type="GO" id="GO:0016034">
    <property type="term" value="F:maleylacetoacetate isomerase activity"/>
    <property type="evidence" value="ECO:0007669"/>
    <property type="project" value="UniProtKB-EC"/>
</dbReference>
<dbReference type="PROSITE" id="PS50404">
    <property type="entry name" value="GST_NTER"/>
    <property type="match status" value="1"/>
</dbReference>
<dbReference type="PANTHER" id="PTHR42673">
    <property type="entry name" value="MALEYLACETOACETATE ISOMERASE"/>
    <property type="match status" value="1"/>
</dbReference>
<gene>
    <name evidence="4" type="primary">maiA</name>
    <name evidence="4" type="ORF">RM543_10915</name>
</gene>
<protein>
    <submittedName>
        <fullName evidence="4">Maleylacetoacetate isomerase</fullName>
        <ecNumber evidence="4">5.2.1.2</ecNumber>
    </submittedName>
</protein>
<dbReference type="InterPro" id="IPR005955">
    <property type="entry name" value="GST_Zeta"/>
</dbReference>
<dbReference type="InterPro" id="IPR036249">
    <property type="entry name" value="Thioredoxin-like_sf"/>
</dbReference>